<accession>A0A1C1YTW7</accession>
<dbReference type="EMBL" id="LQZT01000023">
    <property type="protein sequence ID" value="OCW56944.1"/>
    <property type="molecule type" value="Genomic_DNA"/>
</dbReference>
<dbReference type="OrthoDB" id="7907327at2"/>
<dbReference type="RefSeq" id="WP_066180079.1">
    <property type="nucleotide sequence ID" value="NZ_LQZT01000023.1"/>
</dbReference>
<evidence type="ECO:0000313" key="1">
    <source>
        <dbReference type="EMBL" id="OCW56944.1"/>
    </source>
</evidence>
<evidence type="ECO:0000313" key="2">
    <source>
        <dbReference type="Proteomes" id="UP000094795"/>
    </source>
</evidence>
<reference evidence="1 2" key="1">
    <citation type="submission" date="2015-12" db="EMBL/GenBank/DDBJ databases">
        <authorList>
            <person name="Shamseldin A."/>
            <person name="Moawad H."/>
            <person name="Abd El-Rahim W.M."/>
            <person name="Sadowsky M.J."/>
        </authorList>
    </citation>
    <scope>NUCLEOTIDE SEQUENCE [LARGE SCALE GENOMIC DNA]</scope>
    <source>
        <strain evidence="1 2">JC234</strain>
    </source>
</reference>
<dbReference type="AlphaFoldDB" id="A0A1C1YTW7"/>
<proteinExistence type="predicted"/>
<dbReference type="STRING" id="1480615.AWJ14_07235"/>
<gene>
    <name evidence="1" type="ORF">AWJ14_07235</name>
</gene>
<comment type="caution">
    <text evidence="1">The sequence shown here is derived from an EMBL/GenBank/DDBJ whole genome shotgun (WGS) entry which is preliminary data.</text>
</comment>
<protein>
    <submittedName>
        <fullName evidence="1">Uncharacterized protein</fullName>
    </submittedName>
</protein>
<dbReference type="Proteomes" id="UP000094795">
    <property type="component" value="Unassembled WGS sequence"/>
</dbReference>
<sequence length="112" mass="12328">MEHIAAFMILVACNGGYDSCSEQPAPAVAYETVQQCEAELSPAIRMMAAKQDHALGKCVEIDPALLYEDAEIVWDVSKDGEIEVAIELIDPEINLQTLAQSDSNRDETRQMN</sequence>
<organism evidence="1 2">
    <name type="scientific">Hoeflea olei</name>
    <dbReference type="NCBI Taxonomy" id="1480615"/>
    <lineage>
        <taxon>Bacteria</taxon>
        <taxon>Pseudomonadati</taxon>
        <taxon>Pseudomonadota</taxon>
        <taxon>Alphaproteobacteria</taxon>
        <taxon>Hyphomicrobiales</taxon>
        <taxon>Rhizobiaceae</taxon>
        <taxon>Hoeflea</taxon>
    </lineage>
</organism>
<keyword evidence="2" id="KW-1185">Reference proteome</keyword>
<name>A0A1C1YTW7_9HYPH</name>